<accession>A0A8H3ZEA9</accession>
<dbReference type="Proteomes" id="UP000434172">
    <property type="component" value="Unassembled WGS sequence"/>
</dbReference>
<comment type="caution">
    <text evidence="2">The sequence shown here is derived from an EMBL/GenBank/DDBJ whole genome shotgun (WGS) entry which is preliminary data.</text>
</comment>
<evidence type="ECO:0000256" key="1">
    <source>
        <dbReference type="SAM" id="MobiDB-lite"/>
    </source>
</evidence>
<gene>
    <name evidence="2" type="ORF">GQ607_016832</name>
</gene>
<dbReference type="OrthoDB" id="4366798at2759"/>
<feature type="compositionally biased region" description="Basic and acidic residues" evidence="1">
    <location>
        <begin position="307"/>
        <end position="322"/>
    </location>
</feature>
<evidence type="ECO:0000313" key="3">
    <source>
        <dbReference type="Proteomes" id="UP000434172"/>
    </source>
</evidence>
<proteinExistence type="predicted"/>
<feature type="compositionally biased region" description="Basic and acidic residues" evidence="1">
    <location>
        <begin position="148"/>
        <end position="166"/>
    </location>
</feature>
<keyword evidence="3" id="KW-1185">Reference proteome</keyword>
<sequence length="364" mass="40553">MNASLPNPDYATETEFRWPWWKFRLPPDALFTSLHDRFNTRPTAIQDPSAFHRDVISCADESATAEEFYDNLSARRDQRIIEMSDAWEETSCLLGGTPALWSHCYAAGDEHDGDAGKDCSAHRWRAFVQFCRSMSFDRMVMFFDEYASDERKRQQTEREEARKTLEKLCPLPPCTSMAGDEAKDSDPLHDPASDSEPHTAAEATNLDHHPDVGSTDLPSPRSVSSSPVNTQKTRKRRRGNAYAGHKDDDQLEGSSARRPKRRRGLAGAVDEAQSSSAKGTKPDSVGTGTPKRYSSGSRDFFPVSPESSHDETGPQPPKHADRSLLPPASPSTSHERKSVVDQRLTTASTSTPSQHQRHDPARET</sequence>
<evidence type="ECO:0000313" key="2">
    <source>
        <dbReference type="EMBL" id="KAF0315938.1"/>
    </source>
</evidence>
<protein>
    <submittedName>
        <fullName evidence="2">Uncharacterized protein</fullName>
    </submittedName>
</protein>
<dbReference type="EMBL" id="WOWK01000179">
    <property type="protein sequence ID" value="KAF0315938.1"/>
    <property type="molecule type" value="Genomic_DNA"/>
</dbReference>
<feature type="compositionally biased region" description="Basic and acidic residues" evidence="1">
    <location>
        <begin position="180"/>
        <end position="211"/>
    </location>
</feature>
<reference evidence="2 3" key="1">
    <citation type="submission" date="2019-12" db="EMBL/GenBank/DDBJ databases">
        <title>A genome sequence resource for the geographically widespread anthracnose pathogen Colletotrichum asianum.</title>
        <authorList>
            <person name="Meng Y."/>
        </authorList>
    </citation>
    <scope>NUCLEOTIDE SEQUENCE [LARGE SCALE GENOMIC DNA]</scope>
    <source>
        <strain evidence="2 3">ICMP 18580</strain>
    </source>
</reference>
<dbReference type="AlphaFoldDB" id="A0A8H3ZEA9"/>
<feature type="compositionally biased region" description="Polar residues" evidence="1">
    <location>
        <begin position="343"/>
        <end position="354"/>
    </location>
</feature>
<feature type="compositionally biased region" description="Low complexity" evidence="1">
    <location>
        <begin position="218"/>
        <end position="228"/>
    </location>
</feature>
<organism evidence="2 3">
    <name type="scientific">Colletotrichum asianum</name>
    <dbReference type="NCBI Taxonomy" id="702518"/>
    <lineage>
        <taxon>Eukaryota</taxon>
        <taxon>Fungi</taxon>
        <taxon>Dikarya</taxon>
        <taxon>Ascomycota</taxon>
        <taxon>Pezizomycotina</taxon>
        <taxon>Sordariomycetes</taxon>
        <taxon>Hypocreomycetidae</taxon>
        <taxon>Glomerellales</taxon>
        <taxon>Glomerellaceae</taxon>
        <taxon>Colletotrichum</taxon>
        <taxon>Colletotrichum gloeosporioides species complex</taxon>
    </lineage>
</organism>
<name>A0A8H3ZEA9_9PEZI</name>
<feature type="region of interest" description="Disordered" evidence="1">
    <location>
        <begin position="148"/>
        <end position="364"/>
    </location>
</feature>